<keyword evidence="3" id="KW-1185">Reference proteome</keyword>
<organism evidence="2 3">
    <name type="scientific">Trichogramma kaykai</name>
    <dbReference type="NCBI Taxonomy" id="54128"/>
    <lineage>
        <taxon>Eukaryota</taxon>
        <taxon>Metazoa</taxon>
        <taxon>Ecdysozoa</taxon>
        <taxon>Arthropoda</taxon>
        <taxon>Hexapoda</taxon>
        <taxon>Insecta</taxon>
        <taxon>Pterygota</taxon>
        <taxon>Neoptera</taxon>
        <taxon>Endopterygota</taxon>
        <taxon>Hymenoptera</taxon>
        <taxon>Apocrita</taxon>
        <taxon>Proctotrupomorpha</taxon>
        <taxon>Chalcidoidea</taxon>
        <taxon>Trichogrammatidae</taxon>
        <taxon>Trichogramma</taxon>
    </lineage>
</organism>
<evidence type="ECO:0000259" key="1">
    <source>
        <dbReference type="Pfam" id="PF18701"/>
    </source>
</evidence>
<name>A0ABD2XR08_9HYME</name>
<sequence>MGGKWESVVKSVKYHLRRTIGETPMTFEELTTLLTQIERILNSRPLEPLKDDPEDLSALTPGHFLMGVALTAPPEPSLLDLSQSRLSRWQFIQHQVQSFWKRWSTHYLHQLQSVSKWHHPSHAISIGSLVLITNEALPPCKWQLARVIKLHPGKDGLTWVVDLKTAQSTLTRPLTNLVVLPASSENKD</sequence>
<dbReference type="InterPro" id="IPR040676">
    <property type="entry name" value="DUF5641"/>
</dbReference>
<protein>
    <recommendedName>
        <fullName evidence="1">DUF5641 domain-containing protein</fullName>
    </recommendedName>
</protein>
<dbReference type="Proteomes" id="UP001627154">
    <property type="component" value="Unassembled WGS sequence"/>
</dbReference>
<dbReference type="AlphaFoldDB" id="A0ABD2XR08"/>
<dbReference type="Pfam" id="PF18701">
    <property type="entry name" value="DUF5641"/>
    <property type="match status" value="1"/>
</dbReference>
<gene>
    <name evidence="2" type="ORF">TKK_000221</name>
</gene>
<feature type="domain" description="DUF5641" evidence="1">
    <location>
        <begin position="87"/>
        <end position="180"/>
    </location>
</feature>
<evidence type="ECO:0000313" key="2">
    <source>
        <dbReference type="EMBL" id="KAL3407540.1"/>
    </source>
</evidence>
<dbReference type="InterPro" id="IPR036397">
    <property type="entry name" value="RNaseH_sf"/>
</dbReference>
<evidence type="ECO:0000313" key="3">
    <source>
        <dbReference type="Proteomes" id="UP001627154"/>
    </source>
</evidence>
<comment type="caution">
    <text evidence="2">The sequence shown here is derived from an EMBL/GenBank/DDBJ whole genome shotgun (WGS) entry which is preliminary data.</text>
</comment>
<accession>A0ABD2XR08</accession>
<dbReference type="PANTHER" id="PTHR47331">
    <property type="entry name" value="PHD-TYPE DOMAIN-CONTAINING PROTEIN"/>
    <property type="match status" value="1"/>
</dbReference>
<reference evidence="2 3" key="1">
    <citation type="journal article" date="2024" name="bioRxiv">
        <title>A reference genome for Trichogramma kaykai: A tiny desert-dwelling parasitoid wasp with competing sex-ratio distorters.</title>
        <authorList>
            <person name="Culotta J."/>
            <person name="Lindsey A.R."/>
        </authorList>
    </citation>
    <scope>NUCLEOTIDE SEQUENCE [LARGE SCALE GENOMIC DNA]</scope>
    <source>
        <strain evidence="2 3">KSX58</strain>
    </source>
</reference>
<dbReference type="Gene3D" id="3.30.420.10">
    <property type="entry name" value="Ribonuclease H-like superfamily/Ribonuclease H"/>
    <property type="match status" value="1"/>
</dbReference>
<proteinExistence type="predicted"/>
<dbReference type="EMBL" id="JBJJXI010000003">
    <property type="protein sequence ID" value="KAL3407540.1"/>
    <property type="molecule type" value="Genomic_DNA"/>
</dbReference>